<dbReference type="Pfam" id="PF01803">
    <property type="entry name" value="LIM_bind"/>
    <property type="match status" value="1"/>
</dbReference>
<dbReference type="InterPro" id="IPR029005">
    <property type="entry name" value="LIM-bd/SEUSS"/>
</dbReference>
<evidence type="ECO:0000313" key="2">
    <source>
        <dbReference type="EMBL" id="GAA5809244.1"/>
    </source>
</evidence>
<proteinExistence type="predicted"/>
<evidence type="ECO:0008006" key="4">
    <source>
        <dbReference type="Google" id="ProtNLM"/>
    </source>
</evidence>
<feature type="region of interest" description="Disordered" evidence="1">
    <location>
        <begin position="73"/>
        <end position="114"/>
    </location>
</feature>
<comment type="caution">
    <text evidence="2">The sequence shown here is derived from an EMBL/GenBank/DDBJ whole genome shotgun (WGS) entry which is preliminary data.</text>
</comment>
<feature type="compositionally biased region" description="Polar residues" evidence="1">
    <location>
        <begin position="82"/>
        <end position="114"/>
    </location>
</feature>
<reference evidence="2 3" key="1">
    <citation type="submission" date="2024-04" db="EMBL/GenBank/DDBJ databases">
        <title>genome sequences of Mucor flavus KT1a and Helicostylum pulchrum KT1b strains isolated from the surface of a dry-aged beef.</title>
        <authorList>
            <person name="Toyotome T."/>
            <person name="Hosono M."/>
            <person name="Torimaru M."/>
            <person name="Fukuda K."/>
            <person name="Mikami N."/>
        </authorList>
    </citation>
    <scope>NUCLEOTIDE SEQUENCE [LARGE SCALE GENOMIC DNA]</scope>
    <source>
        <strain evidence="2 3">KT1a</strain>
    </source>
</reference>
<keyword evidence="3" id="KW-1185">Reference proteome</keyword>
<organism evidence="2 3">
    <name type="scientific">Mucor flavus</name>
    <dbReference type="NCBI Taxonomy" id="439312"/>
    <lineage>
        <taxon>Eukaryota</taxon>
        <taxon>Fungi</taxon>
        <taxon>Fungi incertae sedis</taxon>
        <taxon>Mucoromycota</taxon>
        <taxon>Mucoromycotina</taxon>
        <taxon>Mucoromycetes</taxon>
        <taxon>Mucorales</taxon>
        <taxon>Mucorineae</taxon>
        <taxon>Mucoraceae</taxon>
        <taxon>Mucor</taxon>
    </lineage>
</organism>
<protein>
    <recommendedName>
        <fullName evidence="4">SnoaL-like domain-containing protein</fullName>
    </recommendedName>
</protein>
<dbReference type="Proteomes" id="UP001473302">
    <property type="component" value="Unassembled WGS sequence"/>
</dbReference>
<evidence type="ECO:0000313" key="3">
    <source>
        <dbReference type="Proteomes" id="UP001473302"/>
    </source>
</evidence>
<sequence length="413" mass="46677">MSTAIPSTVGTPQPSGMSVTSPAQAYAQAQAQNIFRQKQLLALKHQQHMFQQPQHLIQQHQLLQQQKQLQMQQQMQQQRQQTTRLNPSQPSTPIQTVQQQQGSPAPSKVVNTPRNQSSGQAVIRLLQFAEQLSPGQEKAIDRLYWDGFIQDFFTDQSTMKMGLFNMETNEQKIYEVNQALQARFFHTQYMCGVTSIQMTLEKTMEYILPGGIMNVECPRASLITKYENGSMVISTGHLWVQFIRTIDGIWKIGHLDFNFQGHEEYITRAITRSKKKIPPTQPIPESLVNKWGVPPRLFHILQISDIAPKMSEIVFHSLVSGSTPRESLNAIAFSKNTALLNNSPIVKTQTRPPPPTLSLQQQATVRQQQATAGFQLPQGPQTPITYQQQQAYPINTINPQQQLFSPQSPITLA</sequence>
<dbReference type="PANTHER" id="PTHR10378">
    <property type="entry name" value="LIM DOMAIN-BINDING PROTEIN"/>
    <property type="match status" value="1"/>
</dbReference>
<gene>
    <name evidence="2" type="ORF">MFLAVUS_002649</name>
</gene>
<name>A0ABP9YQX1_9FUNG</name>
<evidence type="ECO:0000256" key="1">
    <source>
        <dbReference type="SAM" id="MobiDB-lite"/>
    </source>
</evidence>
<feature type="region of interest" description="Disordered" evidence="1">
    <location>
        <begin position="1"/>
        <end position="22"/>
    </location>
</feature>
<accession>A0ABP9YQX1</accession>
<dbReference type="EMBL" id="BAABUK010000004">
    <property type="protein sequence ID" value="GAA5809244.1"/>
    <property type="molecule type" value="Genomic_DNA"/>
</dbReference>